<proteinExistence type="predicted"/>
<gene>
    <name evidence="2" type="ORF">Scaly_1760600</name>
</gene>
<comment type="caution">
    <text evidence="2">The sequence shown here is derived from an EMBL/GenBank/DDBJ whole genome shotgun (WGS) entry which is preliminary data.</text>
</comment>
<evidence type="ECO:0000313" key="2">
    <source>
        <dbReference type="EMBL" id="KAL0347446.1"/>
    </source>
</evidence>
<reference evidence="2" key="1">
    <citation type="submission" date="2020-06" db="EMBL/GenBank/DDBJ databases">
        <authorList>
            <person name="Li T."/>
            <person name="Hu X."/>
            <person name="Zhang T."/>
            <person name="Song X."/>
            <person name="Zhang H."/>
            <person name="Dai N."/>
            <person name="Sheng W."/>
            <person name="Hou X."/>
            <person name="Wei L."/>
        </authorList>
    </citation>
    <scope>NUCLEOTIDE SEQUENCE</scope>
    <source>
        <strain evidence="2">KEN8</strain>
        <tissue evidence="2">Leaf</tissue>
    </source>
</reference>
<feature type="compositionally biased region" description="Polar residues" evidence="1">
    <location>
        <begin position="1"/>
        <end position="13"/>
    </location>
</feature>
<protein>
    <submittedName>
        <fullName evidence="2">Uncharacterized protein</fullName>
    </submittedName>
</protein>
<dbReference type="AlphaFoldDB" id="A0AAW2NW78"/>
<sequence length="78" mass="8790">MEKSRSFPQSSSEFGFEDRADPYTFNGPSGKGQAFGPSSDPEVKRKKRIAGYNMFTTEDTNKNLLFLFVDLRIKGFGI</sequence>
<organism evidence="2">
    <name type="scientific">Sesamum calycinum</name>
    <dbReference type="NCBI Taxonomy" id="2727403"/>
    <lineage>
        <taxon>Eukaryota</taxon>
        <taxon>Viridiplantae</taxon>
        <taxon>Streptophyta</taxon>
        <taxon>Embryophyta</taxon>
        <taxon>Tracheophyta</taxon>
        <taxon>Spermatophyta</taxon>
        <taxon>Magnoliopsida</taxon>
        <taxon>eudicotyledons</taxon>
        <taxon>Gunneridae</taxon>
        <taxon>Pentapetalae</taxon>
        <taxon>asterids</taxon>
        <taxon>lamiids</taxon>
        <taxon>Lamiales</taxon>
        <taxon>Pedaliaceae</taxon>
        <taxon>Sesamum</taxon>
    </lineage>
</organism>
<dbReference type="EMBL" id="JACGWM010000010">
    <property type="protein sequence ID" value="KAL0347446.1"/>
    <property type="molecule type" value="Genomic_DNA"/>
</dbReference>
<name>A0AAW2NW78_9LAMI</name>
<dbReference type="InterPro" id="IPR021899">
    <property type="entry name" value="DUF3511"/>
</dbReference>
<evidence type="ECO:0000256" key="1">
    <source>
        <dbReference type="SAM" id="MobiDB-lite"/>
    </source>
</evidence>
<accession>A0AAW2NW78</accession>
<dbReference type="Pfam" id="PF12023">
    <property type="entry name" value="DUF3511"/>
    <property type="match status" value="1"/>
</dbReference>
<reference evidence="2" key="2">
    <citation type="journal article" date="2024" name="Plant">
        <title>Genomic evolution and insights into agronomic trait innovations of Sesamum species.</title>
        <authorList>
            <person name="Miao H."/>
            <person name="Wang L."/>
            <person name="Qu L."/>
            <person name="Liu H."/>
            <person name="Sun Y."/>
            <person name="Le M."/>
            <person name="Wang Q."/>
            <person name="Wei S."/>
            <person name="Zheng Y."/>
            <person name="Lin W."/>
            <person name="Duan Y."/>
            <person name="Cao H."/>
            <person name="Xiong S."/>
            <person name="Wang X."/>
            <person name="Wei L."/>
            <person name="Li C."/>
            <person name="Ma Q."/>
            <person name="Ju M."/>
            <person name="Zhao R."/>
            <person name="Li G."/>
            <person name="Mu C."/>
            <person name="Tian Q."/>
            <person name="Mei H."/>
            <person name="Zhang T."/>
            <person name="Gao T."/>
            <person name="Zhang H."/>
        </authorList>
    </citation>
    <scope>NUCLEOTIDE SEQUENCE</scope>
    <source>
        <strain evidence="2">KEN8</strain>
    </source>
</reference>
<feature type="region of interest" description="Disordered" evidence="1">
    <location>
        <begin position="1"/>
        <end position="43"/>
    </location>
</feature>